<gene>
    <name evidence="2" type="ORF">ASPCAL06145</name>
</gene>
<dbReference type="EMBL" id="CDMC01000004">
    <property type="protein sequence ID" value="CEL05023.1"/>
    <property type="molecule type" value="Genomic_DNA"/>
</dbReference>
<reference evidence="3" key="1">
    <citation type="journal article" date="2016" name="Genome Announc.">
        <title>Draft genome sequences of fungus Aspergillus calidoustus.</title>
        <authorList>
            <person name="Horn F."/>
            <person name="Linde J."/>
            <person name="Mattern D.J."/>
            <person name="Walther G."/>
            <person name="Guthke R."/>
            <person name="Scherlach K."/>
            <person name="Martin K."/>
            <person name="Brakhage A.A."/>
            <person name="Petzke L."/>
            <person name="Valiante V."/>
        </authorList>
    </citation>
    <scope>NUCLEOTIDE SEQUENCE [LARGE SCALE GENOMIC DNA]</scope>
    <source>
        <strain evidence="3">SF006504</strain>
    </source>
</reference>
<keyword evidence="3" id="KW-1185">Reference proteome</keyword>
<keyword evidence="1" id="KW-1133">Transmembrane helix</keyword>
<protein>
    <recommendedName>
        <fullName evidence="4">MARVEL domain-containing protein</fullName>
    </recommendedName>
</protein>
<feature type="transmembrane region" description="Helical" evidence="1">
    <location>
        <begin position="186"/>
        <end position="206"/>
    </location>
</feature>
<keyword evidence="1" id="KW-0472">Membrane</keyword>
<dbReference type="AlphaFoldDB" id="A0A0U5G627"/>
<feature type="transmembrane region" description="Helical" evidence="1">
    <location>
        <begin position="135"/>
        <end position="157"/>
    </location>
</feature>
<keyword evidence="1" id="KW-0812">Transmembrane</keyword>
<name>A0A0U5G627_ASPCI</name>
<organism evidence="2 3">
    <name type="scientific">Aspergillus calidoustus</name>
    <dbReference type="NCBI Taxonomy" id="454130"/>
    <lineage>
        <taxon>Eukaryota</taxon>
        <taxon>Fungi</taxon>
        <taxon>Dikarya</taxon>
        <taxon>Ascomycota</taxon>
        <taxon>Pezizomycotina</taxon>
        <taxon>Eurotiomycetes</taxon>
        <taxon>Eurotiomycetidae</taxon>
        <taxon>Eurotiales</taxon>
        <taxon>Aspergillaceae</taxon>
        <taxon>Aspergillus</taxon>
        <taxon>Aspergillus subgen. Nidulantes</taxon>
    </lineage>
</organism>
<evidence type="ECO:0008006" key="4">
    <source>
        <dbReference type="Google" id="ProtNLM"/>
    </source>
</evidence>
<accession>A0A0U5G627</accession>
<evidence type="ECO:0000256" key="1">
    <source>
        <dbReference type="SAM" id="Phobius"/>
    </source>
</evidence>
<feature type="transmembrane region" description="Helical" evidence="1">
    <location>
        <begin position="103"/>
        <end position="123"/>
    </location>
</feature>
<evidence type="ECO:0000313" key="3">
    <source>
        <dbReference type="Proteomes" id="UP000054771"/>
    </source>
</evidence>
<sequence length="229" mass="25202">MLFPLLAKRKSVYIGRHLSRAFTSQVKVKQVYFSCKPHLPVSIPSYTTMGSSASFKWRSQRLSLCLRFVTIVASLAAVISFGYTQDLHDRDVLTAADLGHPVIAPVTGTTEYALVWSLIIFSVELATPAPIHPGIYIAFDFIAFAAVSVALCLYLAIMEPYYTGGYTCGRTEPDCNGKQAAYVEHFGTAVGFVAVIIHFGFFVWACRATDKLRKSLRVAKTQDPSKGFA</sequence>
<dbReference type="Proteomes" id="UP000054771">
    <property type="component" value="Unassembled WGS sequence"/>
</dbReference>
<proteinExistence type="predicted"/>
<dbReference type="OrthoDB" id="4361504at2759"/>
<evidence type="ECO:0000313" key="2">
    <source>
        <dbReference type="EMBL" id="CEL05023.1"/>
    </source>
</evidence>
<feature type="transmembrane region" description="Helical" evidence="1">
    <location>
        <begin position="64"/>
        <end position="83"/>
    </location>
</feature>